<sequence>MARGRWWLVAAAAVLLGWGVMHSGTNPTSSSPSSGAAARDGAVASPGVPAASPSASPWNWSSYDPAQCAAQVRVYARQAGVDPQLVMAILYNEAYKPHDPAFERAWLQANPDAALGIANMHRATFDQTKQGSPFADSRWTDLPGNPALAVQSAAWYLHDLATDLPAHTVGPLSRDELLALGYNTGPDNMLAFARGVPLGPSARAYLDRLQGNWARAGAAVRG</sequence>
<proteinExistence type="predicted"/>
<reference evidence="3" key="1">
    <citation type="submission" date="2022-06" db="EMBL/GenBank/DDBJ databases">
        <title>Draft genome sequence of Streptomyces sp. RB6PN25 isolated from peat swamp forest in Thailand.</title>
        <authorList>
            <person name="Duangmal K."/>
            <person name="Klaysubun C."/>
        </authorList>
    </citation>
    <scope>NUCLEOTIDE SEQUENCE</scope>
    <source>
        <strain evidence="3">RB6PN25</strain>
    </source>
</reference>
<protein>
    <submittedName>
        <fullName evidence="3">Transglycosylase SLT domain-containing protein</fullName>
    </submittedName>
</protein>
<dbReference type="Proteomes" id="UP001057702">
    <property type="component" value="Unassembled WGS sequence"/>
</dbReference>
<keyword evidence="4" id="KW-1185">Reference proteome</keyword>
<dbReference type="Gene3D" id="1.10.530.10">
    <property type="match status" value="1"/>
</dbReference>
<organism evidence="3 4">
    <name type="scientific">Streptomyces humicola</name>
    <dbReference type="NCBI Taxonomy" id="2953240"/>
    <lineage>
        <taxon>Bacteria</taxon>
        <taxon>Bacillati</taxon>
        <taxon>Actinomycetota</taxon>
        <taxon>Actinomycetes</taxon>
        <taxon>Kitasatosporales</taxon>
        <taxon>Streptomycetaceae</taxon>
        <taxon>Streptomyces</taxon>
    </lineage>
</organism>
<evidence type="ECO:0000313" key="3">
    <source>
        <dbReference type="EMBL" id="MCQ4079943.1"/>
    </source>
</evidence>
<feature type="domain" description="Transglycosylase SLT" evidence="2">
    <location>
        <begin position="74"/>
        <end position="188"/>
    </location>
</feature>
<dbReference type="SUPFAM" id="SSF53955">
    <property type="entry name" value="Lysozyme-like"/>
    <property type="match status" value="1"/>
</dbReference>
<evidence type="ECO:0000313" key="4">
    <source>
        <dbReference type="Proteomes" id="UP001057702"/>
    </source>
</evidence>
<dbReference type="RefSeq" id="WP_255918804.1">
    <property type="nucleotide sequence ID" value="NZ_JANFNG010000002.1"/>
</dbReference>
<comment type="caution">
    <text evidence="3">The sequence shown here is derived from an EMBL/GenBank/DDBJ whole genome shotgun (WGS) entry which is preliminary data.</text>
</comment>
<dbReference type="InterPro" id="IPR008258">
    <property type="entry name" value="Transglycosylase_SLT_dom_1"/>
</dbReference>
<evidence type="ECO:0000259" key="2">
    <source>
        <dbReference type="Pfam" id="PF01464"/>
    </source>
</evidence>
<name>A0ABT1PS36_9ACTN</name>
<evidence type="ECO:0000256" key="1">
    <source>
        <dbReference type="SAM" id="MobiDB-lite"/>
    </source>
</evidence>
<dbReference type="EMBL" id="JANFNG010000002">
    <property type="protein sequence ID" value="MCQ4079943.1"/>
    <property type="molecule type" value="Genomic_DNA"/>
</dbReference>
<accession>A0ABT1PS36</accession>
<feature type="region of interest" description="Disordered" evidence="1">
    <location>
        <begin position="26"/>
        <end position="56"/>
    </location>
</feature>
<gene>
    <name evidence="3" type="ORF">NGB36_04890</name>
</gene>
<dbReference type="InterPro" id="IPR023346">
    <property type="entry name" value="Lysozyme-like_dom_sf"/>
</dbReference>
<dbReference type="Pfam" id="PF01464">
    <property type="entry name" value="SLT"/>
    <property type="match status" value="1"/>
</dbReference>